<dbReference type="Proteomes" id="UP000324748">
    <property type="component" value="Unassembled WGS sequence"/>
</dbReference>
<organism evidence="2 4">
    <name type="scientific">Puccinia graminis f. sp. tritici</name>
    <dbReference type="NCBI Taxonomy" id="56615"/>
    <lineage>
        <taxon>Eukaryota</taxon>
        <taxon>Fungi</taxon>
        <taxon>Dikarya</taxon>
        <taxon>Basidiomycota</taxon>
        <taxon>Pucciniomycotina</taxon>
        <taxon>Pucciniomycetes</taxon>
        <taxon>Pucciniales</taxon>
        <taxon>Pucciniaceae</taxon>
        <taxon>Puccinia</taxon>
    </lineage>
</organism>
<dbReference type="Proteomes" id="UP000325313">
    <property type="component" value="Unassembled WGS sequence"/>
</dbReference>
<dbReference type="EMBL" id="VDEP01000038">
    <property type="protein sequence ID" value="KAA1135636.1"/>
    <property type="molecule type" value="Genomic_DNA"/>
</dbReference>
<name>A0A5B0SC72_PUCGR</name>
<proteinExistence type="predicted"/>
<dbReference type="AlphaFoldDB" id="A0A5B0SC72"/>
<evidence type="ECO:0000313" key="4">
    <source>
        <dbReference type="Proteomes" id="UP000325313"/>
    </source>
</evidence>
<keyword evidence="3" id="KW-1185">Reference proteome</keyword>
<evidence type="ECO:0000313" key="1">
    <source>
        <dbReference type="EMBL" id="KAA1076317.1"/>
    </source>
</evidence>
<reference evidence="3 4" key="1">
    <citation type="submission" date="2019-05" db="EMBL/GenBank/DDBJ databases">
        <title>Emergence of the Ug99 lineage of the wheat stem rust pathogen through somatic hybridization.</title>
        <authorList>
            <person name="Li F."/>
            <person name="Upadhyaya N.M."/>
            <person name="Sperschneider J."/>
            <person name="Matny O."/>
            <person name="Nguyen-Phuc H."/>
            <person name="Mago R."/>
            <person name="Raley C."/>
            <person name="Miller M.E."/>
            <person name="Silverstein K.A.T."/>
            <person name="Henningsen E."/>
            <person name="Hirsch C.D."/>
            <person name="Visser B."/>
            <person name="Pretorius Z.A."/>
            <person name="Steffenson B.J."/>
            <person name="Schwessinger B."/>
            <person name="Dodds P.N."/>
            <person name="Figueroa M."/>
        </authorList>
    </citation>
    <scope>NUCLEOTIDE SEQUENCE [LARGE SCALE GENOMIC DNA]</scope>
    <source>
        <strain evidence="1">21-0</strain>
        <strain evidence="2 4">Ug99</strain>
    </source>
</reference>
<comment type="caution">
    <text evidence="2">The sequence shown here is derived from an EMBL/GenBank/DDBJ whole genome shotgun (WGS) entry which is preliminary data.</text>
</comment>
<dbReference type="EMBL" id="VSWC01000145">
    <property type="protein sequence ID" value="KAA1076317.1"/>
    <property type="molecule type" value="Genomic_DNA"/>
</dbReference>
<sequence>MPTPTIAMFIPPGAPLDSEAGRNFLSREAEGGRHGKLCFFRHSCHRNNPAEPSLLETWRE</sequence>
<accession>A0A5B0SC72</accession>
<protein>
    <submittedName>
        <fullName evidence="2">Uncharacterized protein</fullName>
    </submittedName>
</protein>
<evidence type="ECO:0000313" key="3">
    <source>
        <dbReference type="Proteomes" id="UP000324748"/>
    </source>
</evidence>
<gene>
    <name evidence="1" type="ORF">PGT21_002411</name>
    <name evidence="2" type="ORF">PGTUg99_027665</name>
</gene>
<evidence type="ECO:0000313" key="2">
    <source>
        <dbReference type="EMBL" id="KAA1135636.1"/>
    </source>
</evidence>